<evidence type="ECO:0000259" key="1">
    <source>
        <dbReference type="Pfam" id="PF10543"/>
    </source>
</evidence>
<dbReference type="Pfam" id="PF10543">
    <property type="entry name" value="ORF6N"/>
    <property type="match status" value="1"/>
</dbReference>
<protein>
    <submittedName>
        <fullName evidence="2">ORF6N domain-containing protein</fullName>
    </submittedName>
</protein>
<sequence>MATPDKLIELLTGKVFKVRGEAVVLDFDAAALYEVGIDQLHKSVSRHHQRFPEDFMFRLAPKEWDEICIQIWGERRTIRSKPPVAFTNAGLFMLSSVLKGPRAAQVSVLIIESLFSYKKIIS</sequence>
<reference evidence="2 3" key="1">
    <citation type="submission" date="2020-10" db="EMBL/GenBank/DDBJ databases">
        <title>Mucilaginibacter mali sp. nov., isolated from rhizosphere soil of apple orchard.</title>
        <authorList>
            <person name="Lee J.-S."/>
            <person name="Kim H.S."/>
            <person name="Kim J.-S."/>
        </authorList>
    </citation>
    <scope>NUCLEOTIDE SEQUENCE [LARGE SCALE GENOMIC DNA]</scope>
    <source>
        <strain evidence="2 3">KCTC 23157</strain>
    </source>
</reference>
<evidence type="ECO:0000313" key="2">
    <source>
        <dbReference type="EMBL" id="MBE9665444.1"/>
    </source>
</evidence>
<dbReference type="EMBL" id="JADFFM010000001">
    <property type="protein sequence ID" value="MBE9665444.1"/>
    <property type="molecule type" value="Genomic_DNA"/>
</dbReference>
<proteinExistence type="predicted"/>
<organism evidence="2 3">
    <name type="scientific">Mucilaginibacter boryungensis</name>
    <dbReference type="NCBI Taxonomy" id="768480"/>
    <lineage>
        <taxon>Bacteria</taxon>
        <taxon>Pseudomonadati</taxon>
        <taxon>Bacteroidota</taxon>
        <taxon>Sphingobacteriia</taxon>
        <taxon>Sphingobacteriales</taxon>
        <taxon>Sphingobacteriaceae</taxon>
        <taxon>Mucilaginibacter</taxon>
    </lineage>
</organism>
<comment type="caution">
    <text evidence="2">The sequence shown here is derived from an EMBL/GenBank/DDBJ whole genome shotgun (WGS) entry which is preliminary data.</text>
</comment>
<evidence type="ECO:0000313" key="3">
    <source>
        <dbReference type="Proteomes" id="UP000632774"/>
    </source>
</evidence>
<feature type="domain" description="KilA-N DNA-binding" evidence="1">
    <location>
        <begin position="14"/>
        <end position="97"/>
    </location>
</feature>
<keyword evidence="3" id="KW-1185">Reference proteome</keyword>
<dbReference type="Proteomes" id="UP000632774">
    <property type="component" value="Unassembled WGS sequence"/>
</dbReference>
<accession>A0ABR9XDH3</accession>
<dbReference type="RefSeq" id="WP_194104853.1">
    <property type="nucleotide sequence ID" value="NZ_JADFFM010000001.1"/>
</dbReference>
<dbReference type="InterPro" id="IPR018873">
    <property type="entry name" value="KilA-N_DNA-bd_domain"/>
</dbReference>
<name>A0ABR9XDH3_9SPHI</name>
<gene>
    <name evidence="2" type="ORF">IRJ18_03660</name>
</gene>